<sequence length="534" mass="56098">MNIRPTAALAAAILLAGHAPSYGGAPQKATTTADWPSYNGSLTSERFSPLDQIDVNNVGNLKRLCAYDTGETTSFETGPIVIGGVAYITTDSTTFAIDATTCRLKWRRTVDYPAPSAMRGQRGAAYADGRIFRGNGNGHVYALDAATGEMLWDTAIGDPRRGETAPAAPITWNGLVFTGTAGGGMYGVSGTATALDARTGKPVWTFRLVPGIGEGPPEVEKSWQAPGVPRGGAGSWTSFTLDPRSGRLYIPTGNPSPIFTAPLRPGDNLYANSIVVLDAMTGRYIDHKQLIPNDTHDWDVSATPALITTARGAELTVAGIKDGHVYAIDRASNAIRYRTAVTHVENADQPIVAAGTRFCPGVRGGVEWNGPAFSPKLNSIFVGSVDWCTTVSVAAADEVMKSAKIGRPWTGEPAGGPIYGVQDREWGGFLTAIDADTGAIRWQHRMPTPMVGATLVTAGGIVLTGDLNGTIQAWDAASGAELWHHAGDDPVGGGIVTYTVGQRQYVAVAAGSRAMLWPTGKGDTAKLLLFSLPS</sequence>
<dbReference type="InterPro" id="IPR018391">
    <property type="entry name" value="PQQ_b-propeller_rpt"/>
</dbReference>
<dbReference type="Proteomes" id="UP000189818">
    <property type="component" value="Unassembled WGS sequence"/>
</dbReference>
<keyword evidence="3" id="KW-0560">Oxidoreductase</keyword>
<name>A0A1T5BL83_9SPHN</name>
<dbReference type="SUPFAM" id="SSF50998">
    <property type="entry name" value="Quinoprotein alcohol dehydrogenase-like"/>
    <property type="match status" value="1"/>
</dbReference>
<reference evidence="7" key="1">
    <citation type="submission" date="2017-02" db="EMBL/GenBank/DDBJ databases">
        <authorList>
            <person name="Varghese N."/>
            <person name="Submissions S."/>
        </authorList>
    </citation>
    <scope>NUCLEOTIDE SEQUENCE [LARGE SCALE GENOMIC DNA]</scope>
    <source>
        <strain evidence="7">UM2</strain>
    </source>
</reference>
<dbReference type="RefSeq" id="WP_176152491.1">
    <property type="nucleotide sequence ID" value="NZ_FUYM01000003.1"/>
</dbReference>
<dbReference type="PANTHER" id="PTHR32303">
    <property type="entry name" value="QUINOPROTEIN ALCOHOL DEHYDROGENASE (CYTOCHROME C)"/>
    <property type="match status" value="1"/>
</dbReference>
<dbReference type="GO" id="GO:0016491">
    <property type="term" value="F:oxidoreductase activity"/>
    <property type="evidence" value="ECO:0007669"/>
    <property type="project" value="UniProtKB-KW"/>
</dbReference>
<evidence type="ECO:0000313" key="7">
    <source>
        <dbReference type="Proteomes" id="UP000189818"/>
    </source>
</evidence>
<dbReference type="STRING" id="439228.SAMN06295920_103100"/>
<evidence type="ECO:0000313" key="6">
    <source>
        <dbReference type="EMBL" id="SKB48064.1"/>
    </source>
</evidence>
<comment type="cofactor">
    <cofactor evidence="1">
        <name>pyrroloquinoline quinone</name>
        <dbReference type="ChEBI" id="CHEBI:58442"/>
    </cofactor>
</comment>
<protein>
    <submittedName>
        <fullName evidence="6">Alcohol dehydrogenase (Cytochrome c)</fullName>
    </submittedName>
</protein>
<proteinExistence type="inferred from homology"/>
<feature type="chain" id="PRO_5013092160" evidence="4">
    <location>
        <begin position="25"/>
        <end position="534"/>
    </location>
</feature>
<dbReference type="AlphaFoldDB" id="A0A1T5BL83"/>
<keyword evidence="7" id="KW-1185">Reference proteome</keyword>
<evidence type="ECO:0000259" key="5">
    <source>
        <dbReference type="Pfam" id="PF01011"/>
    </source>
</evidence>
<dbReference type="EMBL" id="FUYM01000003">
    <property type="protein sequence ID" value="SKB48064.1"/>
    <property type="molecule type" value="Genomic_DNA"/>
</dbReference>
<feature type="domain" description="Pyrrolo-quinoline quinone repeat" evidence="5">
    <location>
        <begin position="35"/>
        <end position="331"/>
    </location>
</feature>
<keyword evidence="4" id="KW-0732">Signal</keyword>
<dbReference type="Gene3D" id="2.140.10.10">
    <property type="entry name" value="Quinoprotein alcohol dehydrogenase-like superfamily"/>
    <property type="match status" value="1"/>
</dbReference>
<organism evidence="6 7">
    <name type="scientific">Rhizorhabdus histidinilytica</name>
    <dbReference type="NCBI Taxonomy" id="439228"/>
    <lineage>
        <taxon>Bacteria</taxon>
        <taxon>Pseudomonadati</taxon>
        <taxon>Pseudomonadota</taxon>
        <taxon>Alphaproteobacteria</taxon>
        <taxon>Sphingomonadales</taxon>
        <taxon>Sphingomonadaceae</taxon>
        <taxon>Rhizorhabdus</taxon>
    </lineage>
</organism>
<evidence type="ECO:0000256" key="4">
    <source>
        <dbReference type="SAM" id="SignalP"/>
    </source>
</evidence>
<dbReference type="SMART" id="SM00564">
    <property type="entry name" value="PQQ"/>
    <property type="match status" value="6"/>
</dbReference>
<feature type="signal peptide" evidence="4">
    <location>
        <begin position="1"/>
        <end position="24"/>
    </location>
</feature>
<feature type="domain" description="Pyrrolo-quinoline quinone repeat" evidence="5">
    <location>
        <begin position="340"/>
        <end position="506"/>
    </location>
</feature>
<evidence type="ECO:0000256" key="2">
    <source>
        <dbReference type="ARBA" id="ARBA00008156"/>
    </source>
</evidence>
<dbReference type="Pfam" id="PF01011">
    <property type="entry name" value="PQQ"/>
    <property type="match status" value="2"/>
</dbReference>
<evidence type="ECO:0000256" key="1">
    <source>
        <dbReference type="ARBA" id="ARBA00001931"/>
    </source>
</evidence>
<comment type="similarity">
    <text evidence="2">Belongs to the bacterial PQQ dehydrogenase family.</text>
</comment>
<accession>A0A1T5BL83</accession>
<gene>
    <name evidence="6" type="ORF">SAMN06295920_103100</name>
</gene>
<dbReference type="PANTHER" id="PTHR32303:SF10">
    <property type="entry name" value="OUTER MEMBRANE PROTEIN ASSEMBLY FACTOR BAMB"/>
    <property type="match status" value="1"/>
</dbReference>
<dbReference type="InterPro" id="IPR011047">
    <property type="entry name" value="Quinoprotein_ADH-like_sf"/>
</dbReference>
<dbReference type="InterPro" id="IPR002372">
    <property type="entry name" value="PQQ_rpt_dom"/>
</dbReference>
<evidence type="ECO:0000256" key="3">
    <source>
        <dbReference type="ARBA" id="ARBA00023002"/>
    </source>
</evidence>